<dbReference type="CDD" id="cd00338">
    <property type="entry name" value="Ser_Recombinase"/>
    <property type="match status" value="1"/>
</dbReference>
<dbReference type="InterPro" id="IPR011109">
    <property type="entry name" value="DNA_bind_recombinase_dom"/>
</dbReference>
<dbReference type="Gene3D" id="3.90.1750.20">
    <property type="entry name" value="Putative Large Serine Recombinase, Chain B, Domain 2"/>
    <property type="match status" value="1"/>
</dbReference>
<feature type="domain" description="Recombinase" evidence="4">
    <location>
        <begin position="173"/>
        <end position="298"/>
    </location>
</feature>
<dbReference type="InterPro" id="IPR036162">
    <property type="entry name" value="Resolvase-like_N_sf"/>
</dbReference>
<dbReference type="Proteomes" id="UP001247542">
    <property type="component" value="Unassembled WGS sequence"/>
</dbReference>
<sequence>MGEIEIIPARKTLPAQLRVAAYARVSTASDRQLSSLSKQISYYSRLIQTTPGWVYAGVFTDEGITGTSTHHRQGLNNLLALARSGGVDVILVKSISRLARNTVDLLATIRELSALGVSVRFERENIDTATSDGELLLTLLASFAQEESRSLSENVKWSIQRRFAQGIPNSTLIYGYRWEDGQFRVEPEEAEAIQLAYKWFTQEGISPEKITDRLNQAGYRSRFGKQIEPNLIRRALRNERYTGMMMLQKYYSSRIGQNNPHLNTGQLPKYLVEDAHPPIITRELFEAAQAEITRRKQGGWAAIPTINTGCFTARITCAACGKHYQRKSRTKAGGKERYWRCWNACKGKGNPCKGRNLRETMLQNLMMSVLGLERFEEQIVTTRVEMIEAFPDRLDIYLTDGTTHTVWLDEKGHAR</sequence>
<evidence type="ECO:0000259" key="3">
    <source>
        <dbReference type="PROSITE" id="PS51736"/>
    </source>
</evidence>
<proteinExistence type="predicted"/>
<organism evidence="5 6">
    <name type="scientific">Gleimia hominis</name>
    <dbReference type="NCBI Taxonomy" id="595468"/>
    <lineage>
        <taxon>Bacteria</taxon>
        <taxon>Bacillati</taxon>
        <taxon>Actinomycetota</taxon>
        <taxon>Actinomycetes</taxon>
        <taxon>Actinomycetales</taxon>
        <taxon>Actinomycetaceae</taxon>
        <taxon>Gleimia</taxon>
    </lineage>
</organism>
<keyword evidence="2" id="KW-0233">DNA recombination</keyword>
<evidence type="ECO:0000313" key="6">
    <source>
        <dbReference type="Proteomes" id="UP001247542"/>
    </source>
</evidence>
<dbReference type="InterPro" id="IPR050639">
    <property type="entry name" value="SSR_resolvase"/>
</dbReference>
<feature type="domain" description="Resolvase/invertase-type recombinase catalytic" evidence="3">
    <location>
        <begin position="18"/>
        <end position="166"/>
    </location>
</feature>
<dbReference type="Pfam" id="PF13408">
    <property type="entry name" value="Zn_ribbon_recom"/>
    <property type="match status" value="1"/>
</dbReference>
<dbReference type="InterPro" id="IPR025827">
    <property type="entry name" value="Zn_ribbon_recom_dom"/>
</dbReference>
<dbReference type="Gene3D" id="3.40.50.1390">
    <property type="entry name" value="Resolvase, N-terminal catalytic domain"/>
    <property type="match status" value="1"/>
</dbReference>
<dbReference type="RefSeq" id="WP_313274595.1">
    <property type="nucleotide sequence ID" value="NZ_JASXSX010000006.1"/>
</dbReference>
<keyword evidence="1" id="KW-0238">DNA-binding</keyword>
<protein>
    <submittedName>
        <fullName evidence="5">Recombinase family protein</fullName>
    </submittedName>
</protein>
<name>A0ABU3ICR0_9ACTO</name>
<dbReference type="PROSITE" id="PS51737">
    <property type="entry name" value="RECOMBINASE_DNA_BIND"/>
    <property type="match status" value="1"/>
</dbReference>
<dbReference type="PROSITE" id="PS51736">
    <property type="entry name" value="RECOMBINASES_3"/>
    <property type="match status" value="1"/>
</dbReference>
<dbReference type="EMBL" id="JASXSX010000006">
    <property type="protein sequence ID" value="MDT3768151.1"/>
    <property type="molecule type" value="Genomic_DNA"/>
</dbReference>
<evidence type="ECO:0000256" key="1">
    <source>
        <dbReference type="ARBA" id="ARBA00023125"/>
    </source>
</evidence>
<dbReference type="PANTHER" id="PTHR30461">
    <property type="entry name" value="DNA-INVERTASE FROM LAMBDOID PROPHAGE"/>
    <property type="match status" value="1"/>
</dbReference>
<dbReference type="Pfam" id="PF00239">
    <property type="entry name" value="Resolvase"/>
    <property type="match status" value="1"/>
</dbReference>
<comment type="caution">
    <text evidence="5">The sequence shown here is derived from an EMBL/GenBank/DDBJ whole genome shotgun (WGS) entry which is preliminary data.</text>
</comment>
<evidence type="ECO:0000259" key="4">
    <source>
        <dbReference type="PROSITE" id="PS51737"/>
    </source>
</evidence>
<dbReference type="SMART" id="SM00857">
    <property type="entry name" value="Resolvase"/>
    <property type="match status" value="1"/>
</dbReference>
<dbReference type="InterPro" id="IPR006119">
    <property type="entry name" value="Resolv_N"/>
</dbReference>
<dbReference type="InterPro" id="IPR038109">
    <property type="entry name" value="DNA_bind_recomb_sf"/>
</dbReference>
<accession>A0ABU3ICR0</accession>
<evidence type="ECO:0000256" key="2">
    <source>
        <dbReference type="ARBA" id="ARBA00023172"/>
    </source>
</evidence>
<reference evidence="5 6" key="1">
    <citation type="submission" date="2023-06" db="EMBL/GenBank/DDBJ databases">
        <title>Draft genome sequence of Gleimia hominis type strain CCUG 57540T.</title>
        <authorList>
            <person name="Salva-Serra F."/>
            <person name="Cardew S."/>
            <person name="Jensie Markopoulos S."/>
            <person name="Ohlen M."/>
            <person name="Inganas E."/>
            <person name="Svensson-Stadler L."/>
            <person name="Moore E.R.B."/>
        </authorList>
    </citation>
    <scope>NUCLEOTIDE SEQUENCE [LARGE SCALE GENOMIC DNA]</scope>
    <source>
        <strain evidence="5 6">CCUG 57540</strain>
    </source>
</reference>
<keyword evidence="6" id="KW-1185">Reference proteome</keyword>
<dbReference type="Pfam" id="PF07508">
    <property type="entry name" value="Recombinase"/>
    <property type="match status" value="1"/>
</dbReference>
<evidence type="ECO:0000313" key="5">
    <source>
        <dbReference type="EMBL" id="MDT3768151.1"/>
    </source>
</evidence>
<dbReference type="PANTHER" id="PTHR30461:SF2">
    <property type="entry name" value="SERINE RECOMBINASE PINE-RELATED"/>
    <property type="match status" value="1"/>
</dbReference>
<gene>
    <name evidence="5" type="ORF">QS713_08775</name>
</gene>
<dbReference type="SUPFAM" id="SSF53041">
    <property type="entry name" value="Resolvase-like"/>
    <property type="match status" value="1"/>
</dbReference>